<protein>
    <recommendedName>
        <fullName evidence="1">PH domain-containing protein</fullName>
    </recommendedName>
</protein>
<dbReference type="GeneTree" id="ENSGT01110000270881"/>
<dbReference type="Gene3D" id="2.30.29.30">
    <property type="entry name" value="Pleckstrin-homology domain (PH domain)/Phosphotyrosine-binding domain (PTB)"/>
    <property type="match status" value="1"/>
</dbReference>
<evidence type="ECO:0000313" key="2">
    <source>
        <dbReference type="Ensembl" id="ENSAMXP00000036590.1"/>
    </source>
</evidence>
<name>A0A3B1J422_ASTMX</name>
<dbReference type="SUPFAM" id="SSF50729">
    <property type="entry name" value="PH domain-like"/>
    <property type="match status" value="1"/>
</dbReference>
<reference evidence="2" key="4">
    <citation type="submission" date="2025-09" db="UniProtKB">
        <authorList>
            <consortium name="Ensembl"/>
        </authorList>
    </citation>
    <scope>IDENTIFICATION</scope>
</reference>
<dbReference type="STRING" id="7994.ENSAMXP00000036590"/>
<reference evidence="2" key="3">
    <citation type="submission" date="2025-08" db="UniProtKB">
        <authorList>
            <consortium name="Ensembl"/>
        </authorList>
    </citation>
    <scope>IDENTIFICATION</scope>
</reference>
<evidence type="ECO:0000313" key="3">
    <source>
        <dbReference type="Proteomes" id="UP000018467"/>
    </source>
</evidence>
<organism evidence="2 3">
    <name type="scientific">Astyanax mexicanus</name>
    <name type="common">Blind cave fish</name>
    <name type="synonym">Astyanax fasciatus mexicanus</name>
    <dbReference type="NCBI Taxonomy" id="7994"/>
    <lineage>
        <taxon>Eukaryota</taxon>
        <taxon>Metazoa</taxon>
        <taxon>Chordata</taxon>
        <taxon>Craniata</taxon>
        <taxon>Vertebrata</taxon>
        <taxon>Euteleostomi</taxon>
        <taxon>Actinopterygii</taxon>
        <taxon>Neopterygii</taxon>
        <taxon>Teleostei</taxon>
        <taxon>Ostariophysi</taxon>
        <taxon>Characiformes</taxon>
        <taxon>Characoidei</taxon>
        <taxon>Acestrorhamphidae</taxon>
        <taxon>Acestrorhamphinae</taxon>
        <taxon>Astyanax</taxon>
    </lineage>
</organism>
<reference evidence="3" key="1">
    <citation type="submission" date="2013-03" db="EMBL/GenBank/DDBJ databases">
        <authorList>
            <person name="Jeffery W."/>
            <person name="Warren W."/>
            <person name="Wilson R.K."/>
        </authorList>
    </citation>
    <scope>NUCLEOTIDE SEQUENCE</scope>
    <source>
        <strain evidence="3">female</strain>
    </source>
</reference>
<dbReference type="Ensembl" id="ENSAMXT00000035134.1">
    <property type="protein sequence ID" value="ENSAMXP00000036590.1"/>
    <property type="gene ID" value="ENSAMXG00000031843.1"/>
</dbReference>
<dbReference type="Pfam" id="PF00169">
    <property type="entry name" value="PH"/>
    <property type="match status" value="1"/>
</dbReference>
<dbReference type="Proteomes" id="UP000018467">
    <property type="component" value="Unassembled WGS sequence"/>
</dbReference>
<feature type="domain" description="PH" evidence="1">
    <location>
        <begin position="1"/>
        <end position="54"/>
    </location>
</feature>
<sequence length="54" mass="6472">MVKKGHKRKNWTERWFELTPEVISYYESEDLLEKKGYVSLDLEHNPTPNPNLNP</sequence>
<keyword evidence="3" id="KW-1185">Reference proteome</keyword>
<reference evidence="3" key="2">
    <citation type="journal article" date="2014" name="Nat. Commun.">
        <title>The cavefish genome reveals candidate genes for eye loss.</title>
        <authorList>
            <person name="McGaugh S.E."/>
            <person name="Gross J.B."/>
            <person name="Aken B."/>
            <person name="Blin M."/>
            <person name="Borowsky R."/>
            <person name="Chalopin D."/>
            <person name="Hinaux H."/>
            <person name="Jeffery W.R."/>
            <person name="Keene A."/>
            <person name="Ma L."/>
            <person name="Minx P."/>
            <person name="Murphy D."/>
            <person name="O'Quin K.E."/>
            <person name="Retaux S."/>
            <person name="Rohner N."/>
            <person name="Searle S.M."/>
            <person name="Stahl B.A."/>
            <person name="Tabin C."/>
            <person name="Volff J.N."/>
            <person name="Yoshizawa M."/>
            <person name="Warren W.C."/>
        </authorList>
    </citation>
    <scope>NUCLEOTIDE SEQUENCE [LARGE SCALE GENOMIC DNA]</scope>
    <source>
        <strain evidence="3">female</strain>
    </source>
</reference>
<dbReference type="PROSITE" id="PS50003">
    <property type="entry name" value="PH_DOMAIN"/>
    <property type="match status" value="1"/>
</dbReference>
<dbReference type="InParanoid" id="A0A3B1J422"/>
<dbReference type="AlphaFoldDB" id="A0A3B1J422"/>
<accession>A0A3B1J422</accession>
<evidence type="ECO:0000259" key="1">
    <source>
        <dbReference type="PROSITE" id="PS50003"/>
    </source>
</evidence>
<dbReference type="Bgee" id="ENSAMXG00000031843">
    <property type="expression patterns" value="Expressed in mesonephros and 14 other cell types or tissues"/>
</dbReference>
<dbReference type="InterPro" id="IPR001849">
    <property type="entry name" value="PH_domain"/>
</dbReference>
<dbReference type="InterPro" id="IPR011993">
    <property type="entry name" value="PH-like_dom_sf"/>
</dbReference>
<proteinExistence type="predicted"/>